<dbReference type="RefSeq" id="WP_097018797.1">
    <property type="nucleotide sequence ID" value="NZ_OBDZ01000023.1"/>
</dbReference>
<keyword evidence="3" id="KW-1185">Reference proteome</keyword>
<name>A0A285HRQ6_9FIRM</name>
<dbReference type="AlphaFoldDB" id="A0A285HRQ6"/>
<evidence type="ECO:0000256" key="1">
    <source>
        <dbReference type="SAM" id="Phobius"/>
    </source>
</evidence>
<keyword evidence="1" id="KW-1133">Transmembrane helix</keyword>
<protein>
    <submittedName>
        <fullName evidence="2">Uncharacterized protein</fullName>
    </submittedName>
</protein>
<keyword evidence="1" id="KW-0812">Transmembrane</keyword>
<feature type="transmembrane region" description="Helical" evidence="1">
    <location>
        <begin position="30"/>
        <end position="49"/>
    </location>
</feature>
<accession>A0A285HRQ6</accession>
<dbReference type="OrthoDB" id="2112948at2"/>
<keyword evidence="1" id="KW-0472">Membrane</keyword>
<dbReference type="EMBL" id="OBDZ01000023">
    <property type="protein sequence ID" value="SNY38374.1"/>
    <property type="molecule type" value="Genomic_DNA"/>
</dbReference>
<feature type="transmembrane region" description="Helical" evidence="1">
    <location>
        <begin position="6"/>
        <end position="23"/>
    </location>
</feature>
<dbReference type="Proteomes" id="UP000219573">
    <property type="component" value="Unassembled WGS sequence"/>
</dbReference>
<reference evidence="3" key="1">
    <citation type="submission" date="2017-09" db="EMBL/GenBank/DDBJ databases">
        <authorList>
            <person name="Varghese N."/>
            <person name="Submissions S."/>
        </authorList>
    </citation>
    <scope>NUCLEOTIDE SEQUENCE [LARGE SCALE GENOMIC DNA]</scope>
    <source>
        <strain evidence="3">MSL47</strain>
    </source>
</reference>
<gene>
    <name evidence="2" type="ORF">SAMN06265827_12356</name>
</gene>
<organism evidence="2 3">
    <name type="scientific">Orenia metallireducens</name>
    <dbReference type="NCBI Taxonomy" id="1413210"/>
    <lineage>
        <taxon>Bacteria</taxon>
        <taxon>Bacillati</taxon>
        <taxon>Bacillota</taxon>
        <taxon>Clostridia</taxon>
        <taxon>Halanaerobiales</taxon>
        <taxon>Halobacteroidaceae</taxon>
        <taxon>Orenia</taxon>
    </lineage>
</organism>
<sequence length="78" mass="8410">MTRIIVLLFMLLFVSGSIIFIVSKSKGKSTINLMILGIEITLVGGIIAIDPNSNLGGIEYIIIFLGLILNIIGFSNDN</sequence>
<evidence type="ECO:0000313" key="3">
    <source>
        <dbReference type="Proteomes" id="UP000219573"/>
    </source>
</evidence>
<proteinExistence type="predicted"/>
<evidence type="ECO:0000313" key="2">
    <source>
        <dbReference type="EMBL" id="SNY38374.1"/>
    </source>
</evidence>
<feature type="transmembrane region" description="Helical" evidence="1">
    <location>
        <begin position="55"/>
        <end position="74"/>
    </location>
</feature>